<feature type="region of interest" description="Disordered" evidence="6">
    <location>
        <begin position="332"/>
        <end position="380"/>
    </location>
</feature>
<dbReference type="Proteomes" id="UP001187471">
    <property type="component" value="Unassembled WGS sequence"/>
</dbReference>
<feature type="domain" description="MBD" evidence="7">
    <location>
        <begin position="90"/>
        <end position="167"/>
    </location>
</feature>
<feature type="region of interest" description="Disordered" evidence="6">
    <location>
        <begin position="167"/>
        <end position="247"/>
    </location>
</feature>
<sequence length="579" mass="63081">MADSNSSPDWLPAGWTEEVLVRKSGKKQKCYSDPANELKFYSKPEVLRHLDSIQIGRPKSEEKNKRTKQVAAVEKAPAIAGSGENKGTKRPASNSEAEGLPPGWIKEMRIKKKGRKTRKDPYYTDPINGYVFRSLKDADRFIKTGDPGRLAKKSKDQGRINVELEDSDLSSHAVGEGTALAESGTKGQVTGNQKKVLVDVVKDEKIPDSTSAEDREHLSEHPSGQCREDAAVSTVNLPGPKGGEGAAMSEINLSEAKCLEESKVKSESTSHMFVSTSTSPEKVPLENGVERHRKVQLGTKKRKNTKELKLPLRASKRLAGIEVNSVAELETNNQARPVPAKQSSESQLELKSTSTESNSNSATPQECSAKVDTENRTNEKQDLQLPVVSTQASLPVSQEHDIQFETDNNRADVKPESPLNLSLTDLWTDPCIEFAIKTLTGAIPIGDENIAYENPGSPLDLPLGELWTDPCIEFAVKTLTGAIPVGDDLCIQDYFQQQVSSSETQGDSGLRPPSVDLDNLCRTDGLSSQHVAHAEKPPYKQPNQIALTVAHSGSVNSDRDGIHQHLKGAMGTARDLESK</sequence>
<keyword evidence="4" id="KW-0804">Transcription</keyword>
<dbReference type="Gene3D" id="3.30.890.10">
    <property type="entry name" value="Methyl-cpg-binding Protein 2, Chain A"/>
    <property type="match status" value="2"/>
</dbReference>
<feature type="compositionally biased region" description="Basic residues" evidence="6">
    <location>
        <begin position="291"/>
        <end position="304"/>
    </location>
</feature>
<dbReference type="Pfam" id="PF01429">
    <property type="entry name" value="MBD"/>
    <property type="match status" value="1"/>
</dbReference>
<comment type="caution">
    <text evidence="8">The sequence shown here is derived from an EMBL/GenBank/DDBJ whole genome shotgun (WGS) entry which is preliminary data.</text>
</comment>
<comment type="subcellular location">
    <subcellularLocation>
        <location evidence="1">Nucleus</location>
    </subcellularLocation>
</comment>
<feature type="compositionally biased region" description="Polar residues" evidence="6">
    <location>
        <begin position="269"/>
        <end position="280"/>
    </location>
</feature>
<reference evidence="8" key="1">
    <citation type="submission" date="2022-12" db="EMBL/GenBank/DDBJ databases">
        <title>Draft genome assemblies for two species of Escallonia (Escalloniales).</title>
        <authorList>
            <person name="Chanderbali A."/>
            <person name="Dervinis C."/>
            <person name="Anghel I."/>
            <person name="Soltis D."/>
            <person name="Soltis P."/>
            <person name="Zapata F."/>
        </authorList>
    </citation>
    <scope>NUCLEOTIDE SEQUENCE</scope>
    <source>
        <strain evidence="8">UCBG92.1500</strain>
        <tissue evidence="8">Leaf</tissue>
    </source>
</reference>
<keyword evidence="9" id="KW-1185">Reference proteome</keyword>
<feature type="compositionally biased region" description="Basic and acidic residues" evidence="6">
    <location>
        <begin position="369"/>
        <end position="380"/>
    </location>
</feature>
<dbReference type="InterPro" id="IPR016177">
    <property type="entry name" value="DNA-bd_dom_sf"/>
</dbReference>
<evidence type="ECO:0000313" key="8">
    <source>
        <dbReference type="EMBL" id="KAK2973082.1"/>
    </source>
</evidence>
<dbReference type="PANTHER" id="PTHR34067:SF24">
    <property type="entry name" value="METHYL-CPG-BINDING DOMAIN-CONTAINING PROTEIN 13"/>
    <property type="match status" value="1"/>
</dbReference>
<evidence type="ECO:0000259" key="7">
    <source>
        <dbReference type="PROSITE" id="PS50982"/>
    </source>
</evidence>
<feature type="compositionally biased region" description="Basic residues" evidence="6">
    <location>
        <begin position="109"/>
        <end position="118"/>
    </location>
</feature>
<keyword evidence="3" id="KW-0238">DNA-binding</keyword>
<evidence type="ECO:0000313" key="9">
    <source>
        <dbReference type="Proteomes" id="UP001187471"/>
    </source>
</evidence>
<feature type="domain" description="MBD" evidence="7">
    <location>
        <begin position="1"/>
        <end position="70"/>
    </location>
</feature>
<feature type="compositionally biased region" description="Basic and acidic residues" evidence="6">
    <location>
        <begin position="196"/>
        <end position="230"/>
    </location>
</feature>
<dbReference type="PANTHER" id="PTHR34067">
    <property type="entry name" value="OS04G0193200 PROTEIN"/>
    <property type="match status" value="1"/>
</dbReference>
<proteinExistence type="predicted"/>
<evidence type="ECO:0000256" key="1">
    <source>
        <dbReference type="ARBA" id="ARBA00004123"/>
    </source>
</evidence>
<keyword evidence="2" id="KW-0805">Transcription regulation</keyword>
<dbReference type="EMBL" id="JAVXUO010002454">
    <property type="protein sequence ID" value="KAK2973082.1"/>
    <property type="molecule type" value="Genomic_DNA"/>
</dbReference>
<dbReference type="PROSITE" id="PS50982">
    <property type="entry name" value="MBD"/>
    <property type="match status" value="2"/>
</dbReference>
<evidence type="ECO:0000256" key="2">
    <source>
        <dbReference type="ARBA" id="ARBA00023015"/>
    </source>
</evidence>
<feature type="region of interest" description="Disordered" evidence="6">
    <location>
        <begin position="52"/>
        <end position="123"/>
    </location>
</feature>
<protein>
    <recommendedName>
        <fullName evidence="7">MBD domain-containing protein</fullName>
    </recommendedName>
</protein>
<name>A0AA88UFC1_9ASTE</name>
<gene>
    <name evidence="8" type="ORF">RJ640_023012</name>
</gene>
<evidence type="ECO:0000256" key="6">
    <source>
        <dbReference type="SAM" id="MobiDB-lite"/>
    </source>
</evidence>
<feature type="compositionally biased region" description="Polar residues" evidence="6">
    <location>
        <begin position="332"/>
        <end position="347"/>
    </location>
</feature>
<organism evidence="8 9">
    <name type="scientific">Escallonia rubra</name>
    <dbReference type="NCBI Taxonomy" id="112253"/>
    <lineage>
        <taxon>Eukaryota</taxon>
        <taxon>Viridiplantae</taxon>
        <taxon>Streptophyta</taxon>
        <taxon>Embryophyta</taxon>
        <taxon>Tracheophyta</taxon>
        <taxon>Spermatophyta</taxon>
        <taxon>Magnoliopsida</taxon>
        <taxon>eudicotyledons</taxon>
        <taxon>Gunneridae</taxon>
        <taxon>Pentapetalae</taxon>
        <taxon>asterids</taxon>
        <taxon>campanulids</taxon>
        <taxon>Escalloniales</taxon>
        <taxon>Escalloniaceae</taxon>
        <taxon>Escallonia</taxon>
    </lineage>
</organism>
<evidence type="ECO:0000256" key="5">
    <source>
        <dbReference type="ARBA" id="ARBA00023242"/>
    </source>
</evidence>
<keyword evidence="5" id="KW-0539">Nucleus</keyword>
<dbReference type="GO" id="GO:0003677">
    <property type="term" value="F:DNA binding"/>
    <property type="evidence" value="ECO:0007669"/>
    <property type="project" value="UniProtKB-KW"/>
</dbReference>
<accession>A0AA88UFC1</accession>
<dbReference type="InterPro" id="IPR038945">
    <property type="entry name" value="MBD13-like"/>
</dbReference>
<dbReference type="GO" id="GO:0005634">
    <property type="term" value="C:nucleus"/>
    <property type="evidence" value="ECO:0007669"/>
    <property type="project" value="UniProtKB-SubCell"/>
</dbReference>
<dbReference type="SUPFAM" id="SSF54171">
    <property type="entry name" value="DNA-binding domain"/>
    <property type="match status" value="2"/>
</dbReference>
<dbReference type="AlphaFoldDB" id="A0AA88UFC1"/>
<evidence type="ECO:0000256" key="3">
    <source>
        <dbReference type="ARBA" id="ARBA00023125"/>
    </source>
</evidence>
<dbReference type="InterPro" id="IPR001739">
    <property type="entry name" value="Methyl_CpG_DNA-bd"/>
</dbReference>
<evidence type="ECO:0000256" key="4">
    <source>
        <dbReference type="ARBA" id="ARBA00023163"/>
    </source>
</evidence>
<feature type="compositionally biased region" description="Low complexity" evidence="6">
    <location>
        <begin position="349"/>
        <end position="361"/>
    </location>
</feature>
<feature type="region of interest" description="Disordered" evidence="6">
    <location>
        <begin position="262"/>
        <end position="311"/>
    </location>
</feature>